<gene>
    <name evidence="2" type="ORF">H9Q13_09700</name>
</gene>
<accession>A0ABR7XGL3</accession>
<evidence type="ECO:0000313" key="3">
    <source>
        <dbReference type="Proteomes" id="UP000625551"/>
    </source>
</evidence>
<feature type="compositionally biased region" description="Low complexity" evidence="1">
    <location>
        <begin position="41"/>
        <end position="51"/>
    </location>
</feature>
<organism evidence="2 3">
    <name type="scientific">Pontibacter aquaedesilientis</name>
    <dbReference type="NCBI Taxonomy" id="2766980"/>
    <lineage>
        <taxon>Bacteria</taxon>
        <taxon>Pseudomonadati</taxon>
        <taxon>Bacteroidota</taxon>
        <taxon>Cytophagia</taxon>
        <taxon>Cytophagales</taxon>
        <taxon>Hymenobacteraceae</taxon>
        <taxon>Pontibacter</taxon>
    </lineage>
</organism>
<comment type="caution">
    <text evidence="2">The sequence shown here is derived from an EMBL/GenBank/DDBJ whole genome shotgun (WGS) entry which is preliminary data.</text>
</comment>
<protein>
    <submittedName>
        <fullName evidence="2">Uncharacterized protein</fullName>
    </submittedName>
</protein>
<reference evidence="2 3" key="1">
    <citation type="submission" date="2020-09" db="EMBL/GenBank/DDBJ databases">
        <title>Genome sequencing and assembly of Pontibacter sp.</title>
        <authorList>
            <person name="Chhetri G."/>
        </authorList>
    </citation>
    <scope>NUCLEOTIDE SEQUENCE [LARGE SCALE GENOMIC DNA]</scope>
    <source>
        <strain evidence="2 3">JH31</strain>
    </source>
</reference>
<evidence type="ECO:0000313" key="2">
    <source>
        <dbReference type="EMBL" id="MBD1397439.1"/>
    </source>
</evidence>
<dbReference type="EMBL" id="JACXAJ010000003">
    <property type="protein sequence ID" value="MBD1397439.1"/>
    <property type="molecule type" value="Genomic_DNA"/>
</dbReference>
<feature type="region of interest" description="Disordered" evidence="1">
    <location>
        <begin position="1"/>
        <end position="51"/>
    </location>
</feature>
<keyword evidence="3" id="KW-1185">Reference proteome</keyword>
<evidence type="ECO:0000256" key="1">
    <source>
        <dbReference type="SAM" id="MobiDB-lite"/>
    </source>
</evidence>
<dbReference type="Proteomes" id="UP000625551">
    <property type="component" value="Unassembled WGS sequence"/>
</dbReference>
<proteinExistence type="predicted"/>
<sequence length="51" mass="5551">MANTSNSKSSSDKDPCWKGYEQVGMKKKDGKQVPNCVPENKSSSASSDKKK</sequence>
<dbReference type="RefSeq" id="WP_191183592.1">
    <property type="nucleotide sequence ID" value="NZ_JACXAJ010000003.1"/>
</dbReference>
<name>A0ABR7XGL3_9BACT</name>